<accession>A0A402D2S4</accession>
<sequence length="352" mass="38532">MSKSRTLPTLAAALCLAALPLSAVHAKTAHSQGAHGDAQFEYHGQAFTQFLVDSYTENNQTNPRQFYAWFDQATKPFLGSSATLEAALNEKRAELARVSDPQAKAAKEMEIGAWTHKLVKKSIPKFSLDRGYDFTNTVAHGERQCFLQSVLISSMLQKMGMDAGVVMVARNMAGATTNNGHASAILRLSNGKDILVDASEPEPFARHQGLFAFNTQKAGSQYINPVFEGDTGVILYYQGQPTNAKVATAQVRTLSIPFLRSQFEYYRGERTIGGLILTPLTPKGIATEEARLQKSVRLCPQNPLAVYMLGRVSMRMGKKDAAKSQLTAANALYSHAGWVPEGMTEAFREAHR</sequence>
<keyword evidence="2" id="KW-1185">Reference proteome</keyword>
<evidence type="ECO:0000313" key="1">
    <source>
        <dbReference type="EMBL" id="BDI28429.1"/>
    </source>
</evidence>
<dbReference type="AlphaFoldDB" id="A0A402D2S4"/>
<protein>
    <submittedName>
        <fullName evidence="1">Uncharacterized protein</fullName>
    </submittedName>
</protein>
<reference evidence="1 2" key="1">
    <citation type="journal article" date="2019" name="Int. J. Syst. Evol. Microbiol.">
        <title>Capsulimonas corticalis gen. nov., sp. nov., an aerobic capsulated bacterium, of a novel bacterial order, Capsulimonadales ord. nov., of the class Armatimonadia of the phylum Armatimonadetes.</title>
        <authorList>
            <person name="Li J."/>
            <person name="Kudo C."/>
            <person name="Tonouchi A."/>
        </authorList>
    </citation>
    <scope>NUCLEOTIDE SEQUENCE [LARGE SCALE GENOMIC DNA]</scope>
    <source>
        <strain evidence="1 2">AX-7</strain>
    </source>
</reference>
<dbReference type="Proteomes" id="UP000287394">
    <property type="component" value="Chromosome"/>
</dbReference>
<organism evidence="1 2">
    <name type="scientific">Capsulimonas corticalis</name>
    <dbReference type="NCBI Taxonomy" id="2219043"/>
    <lineage>
        <taxon>Bacteria</taxon>
        <taxon>Bacillati</taxon>
        <taxon>Armatimonadota</taxon>
        <taxon>Armatimonadia</taxon>
        <taxon>Capsulimonadales</taxon>
        <taxon>Capsulimonadaceae</taxon>
        <taxon>Capsulimonas</taxon>
    </lineage>
</organism>
<gene>
    <name evidence="1" type="ORF">CCAX7_004800</name>
</gene>
<dbReference type="EMBL" id="AP025739">
    <property type="protein sequence ID" value="BDI28429.1"/>
    <property type="molecule type" value="Genomic_DNA"/>
</dbReference>
<dbReference type="KEGG" id="ccot:CCAX7_004800"/>
<dbReference type="RefSeq" id="WP_125206237.1">
    <property type="nucleotide sequence ID" value="NZ_AP025739.1"/>
</dbReference>
<proteinExistence type="predicted"/>
<evidence type="ECO:0000313" key="2">
    <source>
        <dbReference type="Proteomes" id="UP000287394"/>
    </source>
</evidence>
<dbReference type="OrthoDB" id="29761at2"/>
<name>A0A402D2S4_9BACT</name>